<keyword evidence="5" id="KW-0349">Heme</keyword>
<feature type="transmembrane region" description="Helical" evidence="14">
    <location>
        <begin position="225"/>
        <end position="246"/>
    </location>
</feature>
<dbReference type="NCBIfam" id="TIGR02843">
    <property type="entry name" value="CyoB"/>
    <property type="match status" value="1"/>
</dbReference>
<feature type="transmembrane region" description="Helical" evidence="14">
    <location>
        <begin position="596"/>
        <end position="629"/>
    </location>
</feature>
<evidence type="ECO:0000256" key="11">
    <source>
        <dbReference type="ARBA" id="ARBA00023004"/>
    </source>
</evidence>
<feature type="transmembrane region" description="Helical" evidence="14">
    <location>
        <begin position="189"/>
        <end position="213"/>
    </location>
</feature>
<dbReference type="PANTHER" id="PTHR10422:SF35">
    <property type="entry name" value="CYTOCHROME BO(3) UBIQUINOL OXIDASE SUBUNIT 1"/>
    <property type="match status" value="1"/>
</dbReference>
<dbReference type="EMBL" id="BMED01000009">
    <property type="protein sequence ID" value="GGD00355.1"/>
    <property type="molecule type" value="Genomic_DNA"/>
</dbReference>
<proteinExistence type="inferred from homology"/>
<dbReference type="FunFam" id="1.20.210.10:FF:000002">
    <property type="entry name" value="Cytochrome o ubiquinol oxidase, subunit I"/>
    <property type="match status" value="1"/>
</dbReference>
<comment type="caution">
    <text evidence="16">The sequence shown here is derived from an EMBL/GenBank/DDBJ whole genome shotgun (WGS) entry which is preliminary data.</text>
</comment>
<keyword evidence="7 14" id="KW-0812">Transmembrane</keyword>
<dbReference type="GO" id="GO:0004129">
    <property type="term" value="F:cytochrome-c oxidase activity"/>
    <property type="evidence" value="ECO:0007669"/>
    <property type="project" value="InterPro"/>
</dbReference>
<dbReference type="GO" id="GO:0015990">
    <property type="term" value="P:electron transport coupled proton transport"/>
    <property type="evidence" value="ECO:0007669"/>
    <property type="project" value="TreeGrafter"/>
</dbReference>
<dbReference type="GO" id="GO:0009486">
    <property type="term" value="F:cytochrome bo3 ubiquinol oxidase activity"/>
    <property type="evidence" value="ECO:0007669"/>
    <property type="project" value="TreeGrafter"/>
</dbReference>
<feature type="domain" description="Cytochrome oxidase subunit I profile" evidence="15">
    <location>
        <begin position="37"/>
        <end position="559"/>
    </location>
</feature>
<keyword evidence="17" id="KW-1185">Reference proteome</keyword>
<dbReference type="GO" id="GO:0009060">
    <property type="term" value="P:aerobic respiration"/>
    <property type="evidence" value="ECO:0007669"/>
    <property type="project" value="InterPro"/>
</dbReference>
<dbReference type="InterPro" id="IPR014207">
    <property type="entry name" value="Cyt_c_ubiqinol_oxidase_su1"/>
</dbReference>
<dbReference type="CDD" id="cd01662">
    <property type="entry name" value="Ubiquinol_Oxidase_I"/>
    <property type="match status" value="1"/>
</dbReference>
<dbReference type="Gene3D" id="1.20.210.10">
    <property type="entry name" value="Cytochrome c oxidase-like, subunit I domain"/>
    <property type="match status" value="1"/>
</dbReference>
<keyword evidence="8" id="KW-0479">Metal-binding</keyword>
<feature type="transmembrane region" description="Helical" evidence="14">
    <location>
        <begin position="141"/>
        <end position="162"/>
    </location>
</feature>
<evidence type="ECO:0000256" key="10">
    <source>
        <dbReference type="ARBA" id="ARBA00022989"/>
    </source>
</evidence>
<evidence type="ECO:0000256" key="12">
    <source>
        <dbReference type="ARBA" id="ARBA00023008"/>
    </source>
</evidence>
<dbReference type="AlphaFoldDB" id="A0A916XRY4"/>
<dbReference type="RefSeq" id="WP_188569373.1">
    <property type="nucleotide sequence ID" value="NZ_BMED01000009.1"/>
</dbReference>
<feature type="transmembrane region" description="Helical" evidence="14">
    <location>
        <begin position="452"/>
        <end position="473"/>
    </location>
</feature>
<evidence type="ECO:0000259" key="15">
    <source>
        <dbReference type="PROSITE" id="PS50855"/>
    </source>
</evidence>
<keyword evidence="4" id="KW-1003">Cell membrane</keyword>
<dbReference type="PROSITE" id="PS50855">
    <property type="entry name" value="COX1"/>
    <property type="match status" value="1"/>
</dbReference>
<dbReference type="InterPro" id="IPR036927">
    <property type="entry name" value="Cyt_c_oxase-like_su1_sf"/>
</dbReference>
<name>A0A916XRY4_9BURK</name>
<accession>A0A916XRY4</accession>
<dbReference type="PANTHER" id="PTHR10422">
    <property type="entry name" value="CYTOCHROME C OXIDASE SUBUNIT 1"/>
    <property type="match status" value="1"/>
</dbReference>
<dbReference type="GO" id="GO:0046872">
    <property type="term" value="F:metal ion binding"/>
    <property type="evidence" value="ECO:0007669"/>
    <property type="project" value="UniProtKB-KW"/>
</dbReference>
<dbReference type="PRINTS" id="PR01165">
    <property type="entry name" value="CYCOXIDASEI"/>
</dbReference>
<dbReference type="InterPro" id="IPR023616">
    <property type="entry name" value="Cyt_c_oxase-like_su1_dom"/>
</dbReference>
<sequence length="660" mass="73747">MFGKLTWDAIPFDQPIVMGTCLVILIGIFGVLALITYLKRWRWLWTEWLTTVDHKRVGVMYTLLALVMLLRGFSDAIMMRSQLALAHDGAKGYLPPEHYDQVFSAHGTIMIFFMAMPFVIGLMNFVVPLQIGARDVAFPKLNAISFWLTAAGALLVNLSLGIGEFARTGWLAYPPLSELAYSPGVGVDYYLWSLQISGAGTLLSGVNLLATILRMRAPGMKLDMMPVFTWTALASNMLIVAAFPILTVTFSELLLDRYVGMHFFTNDGGGDPMMFINLIWSWGHPEVYILALPAFGIFSEVIATFSGKPLFGYRSMVIATMAICLLGFTTWLHHFFTMGSGADVNTFFGITTMIIAIPTGVKVFNWIFTMYGGRVQYTSPVLWTIGFIITFTVGGMTGVLMAIPPADFVLHNSLFLIAHFHNVIIGSVVFACLAGLTYWFPKVWGFTLDERLGKAVFWFWFVGFYFAFMPLYVLGFMGMTRRLNHYNHPSWNIYLYVAAFGAFLILIGILLQIIQLVYSIWTRDRRRDVTGDPWNGRTLEWSTPSPPPMYNFPVLPVVTSVDAYWKQKIEGVSSAAQTFEEIEVPKNSSLGFFIAFFAVIGGFGMIWHIFWLGALSLAAIIALIAVFAWDEDDEYVLSAASVNGMQSNAQGRPATPIRSI</sequence>
<evidence type="ECO:0000256" key="3">
    <source>
        <dbReference type="ARBA" id="ARBA00022448"/>
    </source>
</evidence>
<dbReference type="GO" id="GO:0022904">
    <property type="term" value="P:respiratory electron transport chain"/>
    <property type="evidence" value="ECO:0007669"/>
    <property type="project" value="TreeGrafter"/>
</dbReference>
<dbReference type="InterPro" id="IPR000883">
    <property type="entry name" value="Cyt_C_Oxase_1"/>
</dbReference>
<evidence type="ECO:0000256" key="7">
    <source>
        <dbReference type="ARBA" id="ARBA00022692"/>
    </source>
</evidence>
<keyword evidence="10 14" id="KW-1133">Transmembrane helix</keyword>
<reference evidence="16" key="1">
    <citation type="journal article" date="2014" name="Int. J. Syst. Evol. Microbiol.">
        <title>Complete genome sequence of Corynebacterium casei LMG S-19264T (=DSM 44701T), isolated from a smear-ripened cheese.</title>
        <authorList>
            <consortium name="US DOE Joint Genome Institute (JGI-PGF)"/>
            <person name="Walter F."/>
            <person name="Albersmeier A."/>
            <person name="Kalinowski J."/>
            <person name="Ruckert C."/>
        </authorList>
    </citation>
    <scope>NUCLEOTIDE SEQUENCE</scope>
    <source>
        <strain evidence="16">CGMCC 1.10998</strain>
    </source>
</reference>
<feature type="transmembrane region" description="Helical" evidence="14">
    <location>
        <begin position="317"/>
        <end position="336"/>
    </location>
</feature>
<evidence type="ECO:0000256" key="5">
    <source>
        <dbReference type="ARBA" id="ARBA00022617"/>
    </source>
</evidence>
<keyword evidence="9" id="KW-0249">Electron transport</keyword>
<keyword evidence="6" id="KW-0679">Respiratory chain</keyword>
<evidence type="ECO:0000313" key="17">
    <source>
        <dbReference type="Proteomes" id="UP000637423"/>
    </source>
</evidence>
<evidence type="ECO:0000256" key="6">
    <source>
        <dbReference type="ARBA" id="ARBA00022660"/>
    </source>
</evidence>
<evidence type="ECO:0000256" key="1">
    <source>
        <dbReference type="ARBA" id="ARBA00004651"/>
    </source>
</evidence>
<feature type="transmembrane region" description="Helical" evidence="14">
    <location>
        <begin position="16"/>
        <end position="38"/>
    </location>
</feature>
<feature type="transmembrane region" description="Helical" evidence="14">
    <location>
        <begin position="380"/>
        <end position="403"/>
    </location>
</feature>
<dbReference type="SUPFAM" id="SSF81442">
    <property type="entry name" value="Cytochrome c oxidase subunit I-like"/>
    <property type="match status" value="1"/>
</dbReference>
<dbReference type="Pfam" id="PF00115">
    <property type="entry name" value="COX1"/>
    <property type="match status" value="1"/>
</dbReference>
<evidence type="ECO:0000256" key="8">
    <source>
        <dbReference type="ARBA" id="ARBA00022723"/>
    </source>
</evidence>
<evidence type="ECO:0000256" key="2">
    <source>
        <dbReference type="ARBA" id="ARBA00009578"/>
    </source>
</evidence>
<feature type="transmembrane region" description="Helical" evidence="14">
    <location>
        <begin position="59"/>
        <end position="83"/>
    </location>
</feature>
<keyword evidence="11" id="KW-0408">Iron</keyword>
<reference evidence="16" key="2">
    <citation type="submission" date="2020-09" db="EMBL/GenBank/DDBJ databases">
        <authorList>
            <person name="Sun Q."/>
            <person name="Zhou Y."/>
        </authorList>
    </citation>
    <scope>NUCLEOTIDE SEQUENCE</scope>
    <source>
        <strain evidence="16">CGMCC 1.10998</strain>
    </source>
</reference>
<protein>
    <submittedName>
        <fullName evidence="16">Cytochrome ubiquinol oxidase subunit I</fullName>
    </submittedName>
</protein>
<feature type="transmembrane region" description="Helical" evidence="14">
    <location>
        <begin position="415"/>
        <end position="440"/>
    </location>
</feature>
<dbReference type="GO" id="GO:0005886">
    <property type="term" value="C:plasma membrane"/>
    <property type="evidence" value="ECO:0007669"/>
    <property type="project" value="UniProtKB-SubCell"/>
</dbReference>
<feature type="transmembrane region" description="Helical" evidence="14">
    <location>
        <begin position="103"/>
        <end position="129"/>
    </location>
</feature>
<dbReference type="Proteomes" id="UP000637423">
    <property type="component" value="Unassembled WGS sequence"/>
</dbReference>
<keyword evidence="12" id="KW-0186">Copper</keyword>
<dbReference type="GO" id="GO:0020037">
    <property type="term" value="F:heme binding"/>
    <property type="evidence" value="ECO:0007669"/>
    <property type="project" value="InterPro"/>
</dbReference>
<evidence type="ECO:0000256" key="14">
    <source>
        <dbReference type="SAM" id="Phobius"/>
    </source>
</evidence>
<evidence type="ECO:0000256" key="4">
    <source>
        <dbReference type="ARBA" id="ARBA00022475"/>
    </source>
</evidence>
<evidence type="ECO:0000256" key="13">
    <source>
        <dbReference type="ARBA" id="ARBA00023136"/>
    </source>
</evidence>
<keyword evidence="3" id="KW-0813">Transport</keyword>
<gene>
    <name evidence="16" type="primary">cyoB</name>
    <name evidence="16" type="ORF">GCM10011396_54860</name>
</gene>
<evidence type="ECO:0000313" key="16">
    <source>
        <dbReference type="EMBL" id="GGD00355.1"/>
    </source>
</evidence>
<feature type="transmembrane region" description="Helical" evidence="14">
    <location>
        <begin position="493"/>
        <end position="518"/>
    </location>
</feature>
<feature type="transmembrane region" description="Helical" evidence="14">
    <location>
        <begin position="348"/>
        <end position="368"/>
    </location>
</feature>
<feature type="transmembrane region" description="Helical" evidence="14">
    <location>
        <begin position="287"/>
        <end position="305"/>
    </location>
</feature>
<comment type="similarity">
    <text evidence="2">Belongs to the heme-copper respiratory oxidase family.</text>
</comment>
<evidence type="ECO:0000256" key="9">
    <source>
        <dbReference type="ARBA" id="ARBA00022982"/>
    </source>
</evidence>
<dbReference type="GO" id="GO:0016682">
    <property type="term" value="F:oxidoreductase activity, acting on diphenols and related substances as donors, oxygen as acceptor"/>
    <property type="evidence" value="ECO:0007669"/>
    <property type="project" value="InterPro"/>
</dbReference>
<comment type="subcellular location">
    <subcellularLocation>
        <location evidence="1">Cell membrane</location>
        <topology evidence="1">Multi-pass membrane protein</topology>
    </subcellularLocation>
</comment>
<keyword evidence="13 14" id="KW-0472">Membrane</keyword>
<organism evidence="16 17">
    <name type="scientific">Undibacterium terreum</name>
    <dbReference type="NCBI Taxonomy" id="1224302"/>
    <lineage>
        <taxon>Bacteria</taxon>
        <taxon>Pseudomonadati</taxon>
        <taxon>Pseudomonadota</taxon>
        <taxon>Betaproteobacteria</taxon>
        <taxon>Burkholderiales</taxon>
        <taxon>Oxalobacteraceae</taxon>
        <taxon>Undibacterium</taxon>
    </lineage>
</organism>